<evidence type="ECO:0000313" key="1">
    <source>
        <dbReference type="EMBL" id="TKR92474.1"/>
    </source>
</evidence>
<reference evidence="1 2" key="1">
    <citation type="journal article" date="2015" name="Genome Biol.">
        <title>Comparative genomics of Steinernema reveals deeply conserved gene regulatory networks.</title>
        <authorList>
            <person name="Dillman A.R."/>
            <person name="Macchietto M."/>
            <person name="Porter C.F."/>
            <person name="Rogers A."/>
            <person name="Williams B."/>
            <person name="Antoshechkin I."/>
            <person name="Lee M.M."/>
            <person name="Goodwin Z."/>
            <person name="Lu X."/>
            <person name="Lewis E.E."/>
            <person name="Goodrich-Blair H."/>
            <person name="Stock S.P."/>
            <person name="Adams B.J."/>
            <person name="Sternberg P.W."/>
            <person name="Mortazavi A."/>
        </authorList>
    </citation>
    <scope>NUCLEOTIDE SEQUENCE [LARGE SCALE GENOMIC DNA]</scope>
    <source>
        <strain evidence="1 2">ALL</strain>
    </source>
</reference>
<name>A0A4U5P9B8_STECR</name>
<dbReference type="Proteomes" id="UP000298663">
    <property type="component" value="Unassembled WGS sequence"/>
</dbReference>
<proteinExistence type="predicted"/>
<gene>
    <name evidence="1" type="ORF">L596_007120</name>
</gene>
<reference evidence="1 2" key="2">
    <citation type="journal article" date="2019" name="G3 (Bethesda)">
        <title>Hybrid Assembly of the Genome of the Entomopathogenic Nematode Steinernema carpocapsae Identifies the X-Chromosome.</title>
        <authorList>
            <person name="Serra L."/>
            <person name="Macchietto M."/>
            <person name="Macias-Munoz A."/>
            <person name="McGill C.J."/>
            <person name="Rodriguez I.M."/>
            <person name="Rodriguez B."/>
            <person name="Murad R."/>
            <person name="Mortazavi A."/>
        </authorList>
    </citation>
    <scope>NUCLEOTIDE SEQUENCE [LARGE SCALE GENOMIC DNA]</scope>
    <source>
        <strain evidence="1 2">ALL</strain>
    </source>
</reference>
<comment type="caution">
    <text evidence="1">The sequence shown here is derived from an EMBL/GenBank/DDBJ whole genome shotgun (WGS) entry which is preliminary data.</text>
</comment>
<organism evidence="1 2">
    <name type="scientific">Steinernema carpocapsae</name>
    <name type="common">Entomopathogenic nematode</name>
    <dbReference type="NCBI Taxonomy" id="34508"/>
    <lineage>
        <taxon>Eukaryota</taxon>
        <taxon>Metazoa</taxon>
        <taxon>Ecdysozoa</taxon>
        <taxon>Nematoda</taxon>
        <taxon>Chromadorea</taxon>
        <taxon>Rhabditida</taxon>
        <taxon>Tylenchina</taxon>
        <taxon>Panagrolaimomorpha</taxon>
        <taxon>Strongyloidoidea</taxon>
        <taxon>Steinernematidae</taxon>
        <taxon>Steinernema</taxon>
    </lineage>
</organism>
<sequence length="107" mass="11279">MVNSEIESFVSLKNARSQLKTALNGETSGARVKTKSTTGGCRVALFSFNCLRIKWRGELSPAAKKTAATCDDLFAQIAARCAGKPTAGFVTLSAGSPATCLCEMPFL</sequence>
<dbReference type="EMBL" id="AZBU02000002">
    <property type="protein sequence ID" value="TKR92474.1"/>
    <property type="molecule type" value="Genomic_DNA"/>
</dbReference>
<dbReference type="AlphaFoldDB" id="A0A4U5P9B8"/>
<protein>
    <submittedName>
        <fullName evidence="1">Uncharacterized protein</fullName>
    </submittedName>
</protein>
<accession>A0A4U5P9B8</accession>
<keyword evidence="2" id="KW-1185">Reference proteome</keyword>
<evidence type="ECO:0000313" key="2">
    <source>
        <dbReference type="Proteomes" id="UP000298663"/>
    </source>
</evidence>